<evidence type="ECO:0000313" key="2">
    <source>
        <dbReference type="Proteomes" id="UP000789901"/>
    </source>
</evidence>
<dbReference type="Proteomes" id="UP000789901">
    <property type="component" value="Unassembled WGS sequence"/>
</dbReference>
<evidence type="ECO:0000313" key="1">
    <source>
        <dbReference type="EMBL" id="CAG8595052.1"/>
    </source>
</evidence>
<dbReference type="EMBL" id="CAJVQB010003022">
    <property type="protein sequence ID" value="CAG8595052.1"/>
    <property type="molecule type" value="Genomic_DNA"/>
</dbReference>
<organism evidence="1 2">
    <name type="scientific">Gigaspora margarita</name>
    <dbReference type="NCBI Taxonomy" id="4874"/>
    <lineage>
        <taxon>Eukaryota</taxon>
        <taxon>Fungi</taxon>
        <taxon>Fungi incertae sedis</taxon>
        <taxon>Mucoromycota</taxon>
        <taxon>Glomeromycotina</taxon>
        <taxon>Glomeromycetes</taxon>
        <taxon>Diversisporales</taxon>
        <taxon>Gigasporaceae</taxon>
        <taxon>Gigaspora</taxon>
    </lineage>
</organism>
<name>A0ABN7UH24_GIGMA</name>
<sequence length="39" mass="4338">MNINANGSGDELNEDSESPLIFFESCAQTPQYLVKESKM</sequence>
<accession>A0ABN7UH24</accession>
<comment type="caution">
    <text evidence="1">The sequence shown here is derived from an EMBL/GenBank/DDBJ whole genome shotgun (WGS) entry which is preliminary data.</text>
</comment>
<keyword evidence="2" id="KW-1185">Reference proteome</keyword>
<proteinExistence type="predicted"/>
<gene>
    <name evidence="1" type="ORF">GMARGA_LOCUS6596</name>
</gene>
<reference evidence="1 2" key="1">
    <citation type="submission" date="2021-06" db="EMBL/GenBank/DDBJ databases">
        <authorList>
            <person name="Kallberg Y."/>
            <person name="Tangrot J."/>
            <person name="Rosling A."/>
        </authorList>
    </citation>
    <scope>NUCLEOTIDE SEQUENCE [LARGE SCALE GENOMIC DNA]</scope>
    <source>
        <strain evidence="1 2">120-4 pot B 10/14</strain>
    </source>
</reference>
<protein>
    <submittedName>
        <fullName evidence="1">30518_t:CDS:1</fullName>
    </submittedName>
</protein>